<sequence length="254" mass="29033">VVLATYRYVKQEVVTRLAQRIFYRVTVVAMDADTGALIETPLDRATQSTNLETEKLDWIWAEAIRRNKWIRDQGAERVKVFIRRSVGTRCGCYSDLHKQASHDCEVCFGTRIMGGYDGPYDITIAPDDSDKKISQTNRGRTVEHGYETWTGPSPLLSQRDFIVKLNGDRYGVGPVRMPSNRGLLLQQHFPIQRLDEEDIRYRVLIPDPRFLSAPQTRYQVPGQGGSTPMMTEKREIPAEREIRGNTVTFENHGS</sequence>
<reference evidence="2" key="1">
    <citation type="journal article" date="2015" name="Nature">
        <title>Complex archaea that bridge the gap between prokaryotes and eukaryotes.</title>
        <authorList>
            <person name="Spang A."/>
            <person name="Saw J.H."/>
            <person name="Jorgensen S.L."/>
            <person name="Zaremba-Niedzwiedzka K."/>
            <person name="Martijn J."/>
            <person name="Lind A.E."/>
            <person name="van Eijk R."/>
            <person name="Schleper C."/>
            <person name="Guy L."/>
            <person name="Ettema T.J."/>
        </authorList>
    </citation>
    <scope>NUCLEOTIDE SEQUENCE</scope>
</reference>
<feature type="non-terminal residue" evidence="2">
    <location>
        <position position="1"/>
    </location>
</feature>
<comment type="caution">
    <text evidence="2">The sequence shown here is derived from an EMBL/GenBank/DDBJ whole genome shotgun (WGS) entry which is preliminary data.</text>
</comment>
<name>A0A0F8XRB8_9ZZZZ</name>
<dbReference type="EMBL" id="LAZR01061354">
    <property type="protein sequence ID" value="KKK63745.1"/>
    <property type="molecule type" value="Genomic_DNA"/>
</dbReference>
<protein>
    <submittedName>
        <fullName evidence="2">Uncharacterized protein</fullName>
    </submittedName>
</protein>
<proteinExistence type="predicted"/>
<gene>
    <name evidence="2" type="ORF">LCGC14_2991210</name>
</gene>
<organism evidence="2">
    <name type="scientific">marine sediment metagenome</name>
    <dbReference type="NCBI Taxonomy" id="412755"/>
    <lineage>
        <taxon>unclassified sequences</taxon>
        <taxon>metagenomes</taxon>
        <taxon>ecological metagenomes</taxon>
    </lineage>
</organism>
<evidence type="ECO:0000313" key="2">
    <source>
        <dbReference type="EMBL" id="KKK63745.1"/>
    </source>
</evidence>
<evidence type="ECO:0000256" key="1">
    <source>
        <dbReference type="SAM" id="MobiDB-lite"/>
    </source>
</evidence>
<accession>A0A0F8XRB8</accession>
<dbReference type="AlphaFoldDB" id="A0A0F8XRB8"/>
<feature type="region of interest" description="Disordered" evidence="1">
    <location>
        <begin position="215"/>
        <end position="234"/>
    </location>
</feature>